<feature type="compositionally biased region" description="Low complexity" evidence="4">
    <location>
        <begin position="989"/>
        <end position="1006"/>
    </location>
</feature>
<feature type="region of interest" description="Disordered" evidence="4">
    <location>
        <begin position="614"/>
        <end position="796"/>
    </location>
</feature>
<comment type="caution">
    <text evidence="7">The sequence shown here is derived from an EMBL/GenBank/DDBJ whole genome shotgun (WGS) entry which is preliminary data.</text>
</comment>
<gene>
    <name evidence="7" type="ORF">A7C99_5477</name>
</gene>
<evidence type="ECO:0000313" key="7">
    <source>
        <dbReference type="EMBL" id="OAL63089.1"/>
    </source>
</evidence>
<feature type="DNA-binding region" description="Fork-head" evidence="3">
    <location>
        <begin position="849"/>
        <end position="937"/>
    </location>
</feature>
<dbReference type="CDD" id="cd00059">
    <property type="entry name" value="FH_FOX"/>
    <property type="match status" value="1"/>
</dbReference>
<dbReference type="PROSITE" id="PS50039">
    <property type="entry name" value="FORK_HEAD_3"/>
    <property type="match status" value="1"/>
</dbReference>
<feature type="compositionally biased region" description="Pro residues" evidence="4">
    <location>
        <begin position="1089"/>
        <end position="1098"/>
    </location>
</feature>
<dbReference type="GO" id="GO:0060962">
    <property type="term" value="P:regulation of ribosomal protein gene transcription by RNA polymerase II"/>
    <property type="evidence" value="ECO:0007669"/>
    <property type="project" value="InterPro"/>
</dbReference>
<feature type="compositionally biased region" description="Polar residues" evidence="4">
    <location>
        <begin position="1178"/>
        <end position="1189"/>
    </location>
</feature>
<feature type="domain" description="Fork-head" evidence="6">
    <location>
        <begin position="849"/>
        <end position="937"/>
    </location>
</feature>
<dbReference type="SUPFAM" id="SSF46785">
    <property type="entry name" value="Winged helix' DNA-binding domain"/>
    <property type="match status" value="1"/>
</dbReference>
<feature type="compositionally biased region" description="Basic and acidic residues" evidence="4">
    <location>
        <begin position="693"/>
        <end position="719"/>
    </location>
</feature>
<organism evidence="7 8">
    <name type="scientific">Trichophyton rubrum</name>
    <name type="common">Athlete's foot fungus</name>
    <name type="synonym">Epidermophyton rubrum</name>
    <dbReference type="NCBI Taxonomy" id="5551"/>
    <lineage>
        <taxon>Eukaryota</taxon>
        <taxon>Fungi</taxon>
        <taxon>Dikarya</taxon>
        <taxon>Ascomycota</taxon>
        <taxon>Pezizomycotina</taxon>
        <taxon>Eurotiomycetes</taxon>
        <taxon>Eurotiomycetidae</taxon>
        <taxon>Onygenales</taxon>
        <taxon>Arthrodermataceae</taxon>
        <taxon>Trichophyton</taxon>
    </lineage>
</organism>
<feature type="compositionally biased region" description="Basic and acidic residues" evidence="4">
    <location>
        <begin position="84"/>
        <end position="105"/>
    </location>
</feature>
<evidence type="ECO:0000256" key="3">
    <source>
        <dbReference type="PROSITE-ProRule" id="PRU00089"/>
    </source>
</evidence>
<dbReference type="VEuPathDB" id="FungiDB:TERG_00904"/>
<keyword evidence="1 3" id="KW-0238">DNA-binding</keyword>
<dbReference type="GO" id="GO:0005634">
    <property type="term" value="C:nucleus"/>
    <property type="evidence" value="ECO:0007669"/>
    <property type="project" value="UniProtKB-SubCell"/>
</dbReference>
<dbReference type="SMART" id="SM00339">
    <property type="entry name" value="FH"/>
    <property type="match status" value="1"/>
</dbReference>
<dbReference type="InterPro" id="IPR036388">
    <property type="entry name" value="WH-like_DNA-bd_sf"/>
</dbReference>
<comment type="subcellular location">
    <subcellularLocation>
        <location evidence="3">Nucleus</location>
    </subcellularLocation>
</comment>
<evidence type="ECO:0000256" key="1">
    <source>
        <dbReference type="ARBA" id="ARBA00023125"/>
    </source>
</evidence>
<feature type="compositionally biased region" description="Low complexity" evidence="4">
    <location>
        <begin position="106"/>
        <end position="129"/>
    </location>
</feature>
<feature type="region of interest" description="Disordered" evidence="4">
    <location>
        <begin position="928"/>
        <end position="1048"/>
    </location>
</feature>
<dbReference type="InterPro" id="IPR000253">
    <property type="entry name" value="FHA_dom"/>
</dbReference>
<feature type="compositionally biased region" description="Basic and acidic residues" evidence="4">
    <location>
        <begin position="136"/>
        <end position="146"/>
    </location>
</feature>
<proteinExistence type="predicted"/>
<feature type="compositionally biased region" description="Basic residues" evidence="4">
    <location>
        <begin position="419"/>
        <end position="428"/>
    </location>
</feature>
<dbReference type="InterPro" id="IPR045178">
    <property type="entry name" value="Fhl1/FHA1"/>
</dbReference>
<evidence type="ECO:0000259" key="5">
    <source>
        <dbReference type="PROSITE" id="PS50006"/>
    </source>
</evidence>
<feature type="region of interest" description="Disordered" evidence="4">
    <location>
        <begin position="1068"/>
        <end position="1226"/>
    </location>
</feature>
<feature type="domain" description="FHA" evidence="5">
    <location>
        <begin position="548"/>
        <end position="581"/>
    </location>
</feature>
<feature type="compositionally biased region" description="Basic residues" evidence="4">
    <location>
        <begin position="776"/>
        <end position="785"/>
    </location>
</feature>
<evidence type="ECO:0000256" key="4">
    <source>
        <dbReference type="SAM" id="MobiDB-lite"/>
    </source>
</evidence>
<evidence type="ECO:0000256" key="2">
    <source>
        <dbReference type="ARBA" id="ARBA00023242"/>
    </source>
</evidence>
<feature type="region of interest" description="Disordered" evidence="4">
    <location>
        <begin position="408"/>
        <end position="431"/>
    </location>
</feature>
<feature type="compositionally biased region" description="Pro residues" evidence="4">
    <location>
        <begin position="1107"/>
        <end position="1133"/>
    </location>
</feature>
<dbReference type="InterPro" id="IPR036390">
    <property type="entry name" value="WH_DNA-bd_sf"/>
</dbReference>
<accession>A0A178ET05</accession>
<feature type="compositionally biased region" description="Low complexity" evidence="4">
    <location>
        <begin position="747"/>
        <end position="766"/>
    </location>
</feature>
<name>A0A178ET05_TRIRU</name>
<feature type="compositionally biased region" description="Polar residues" evidence="4">
    <location>
        <begin position="57"/>
        <end position="71"/>
    </location>
</feature>
<dbReference type="EMBL" id="LHPM01000018">
    <property type="protein sequence ID" value="OAL63089.1"/>
    <property type="molecule type" value="Genomic_DNA"/>
</dbReference>
<keyword evidence="2 3" id="KW-0539">Nucleus</keyword>
<dbReference type="InterPro" id="IPR001766">
    <property type="entry name" value="Fork_head_dom"/>
</dbReference>
<feature type="region of interest" description="Disordered" evidence="4">
    <location>
        <begin position="816"/>
        <end position="844"/>
    </location>
</feature>
<dbReference type="PRINTS" id="PR00053">
    <property type="entry name" value="FORKHEAD"/>
</dbReference>
<protein>
    <submittedName>
        <fullName evidence="7">Forkhead transcription factor</fullName>
    </submittedName>
</protein>
<dbReference type="InterPro" id="IPR008984">
    <property type="entry name" value="SMAD_FHA_dom_sf"/>
</dbReference>
<feature type="region of interest" description="Disordered" evidence="4">
    <location>
        <begin position="191"/>
        <end position="231"/>
    </location>
</feature>
<evidence type="ECO:0000259" key="6">
    <source>
        <dbReference type="PROSITE" id="PS50039"/>
    </source>
</evidence>
<dbReference type="Gene3D" id="1.10.10.10">
    <property type="entry name" value="Winged helix-like DNA-binding domain superfamily/Winged helix DNA-binding domain"/>
    <property type="match status" value="1"/>
</dbReference>
<feature type="compositionally biased region" description="Pro residues" evidence="4">
    <location>
        <begin position="1018"/>
        <end position="1043"/>
    </location>
</feature>
<dbReference type="Pfam" id="PF00250">
    <property type="entry name" value="Forkhead"/>
    <property type="match status" value="1"/>
</dbReference>
<dbReference type="SUPFAM" id="SSF49879">
    <property type="entry name" value="SMAD/FHA domain"/>
    <property type="match status" value="1"/>
</dbReference>
<dbReference type="PANTHER" id="PTHR21712:SF29">
    <property type="entry name" value="PRE-RRNA-PROCESSING PROTEIN FHL1"/>
    <property type="match status" value="1"/>
</dbReference>
<dbReference type="Gene3D" id="2.60.200.20">
    <property type="match status" value="1"/>
</dbReference>
<sequence length="1299" mass="139757">MAAAGQPLTATAGLLPAFASSSTHDDDDDDDDDGRRSIRRSNDQHARTRRGRASQRDALSTVMTMSSSQAVAASLMGPPPPDAVPERSRFDRLDDRHQQHREQSQRQKTPTPASTAAEEASAATLPPAANTSESKLSSDDAPDRQRSPQSESQKQAAASTLLAQLLSSQTTAAAAAPNTDTSVTDITATTTTTATDNNSNNTSPDHPAAVANSDSNAWSNSSEQKQPEQHQKLEIAATQPANATDASAVNDFHGLPKMGDLSAADALPAMDLQTDPSMLGSLDNVDLKVSDLNAHNFSDFTALATTPVNPRDAIDHNALLTSGAAYYDDSPTMNGGGPTPRIVGYPDFSNSTDVKGREGSESVAGSEPRIQAFAKLEFDDGHFYVNTYSFILGRDVRAARAAFQREYQAKQNNKAHSSSGHKTRTPSRVKREGSAYMGSVISDKGGIMGFDPDIPQNGPPQMSWKSSNSSADQVARPLLHISQGESQANSEPREMTDYNALAMQSLQRGHHEPKRVDTLSLLPSPEACPTIPIHPPMPAHGGSSHRAISRKHVKIAYNFHKNVFEMEVIGRNGAFMGADWLAPGQVRPLHSGDFIQIGGVRVRFLLPDVPIGDTGANAAPSSPPEMGQGLPDQPENEEPEASVERPTVEKESERSEADEPVKAKGKTQQQQRPDPKATVAEPGQAKRRGPGRPPKDGIMSKRERAEIAREQKLAAKREANGAAAATAISPSPAATVAGKKPAKAAKEPASASATAPAAGPSAISPEDPSTIPVKVEKRKYTKRKKPDSTPGETVMQSIEGGGAGIAANMEIQQHTEPIRPPAPKKRKPSKSPSPDYPPESFYTPKELAKPPYNYAVLIFDALSESPTPMTLKQIYRALKLKYPYFRFKCETEGWTSSVRHNLNGNTHLFMHAERDGKGWSWKLIPGASVDKEKKRRPSPPPVQDVSSNSQQRFLPPNTPGAPYNAPPGQFNNNRRQFPPYQQPPPNAQFPPHQQQQQQQAPLQAPSAPQPSQPVAAAKPPPLPPPPPPPAATAAPPAHPPAPSLPSQLLKSLPPALSVVNLTPYRSPYILASPSFAPPQQRPTHQQPIQPHPPPPTHPPIHHQQHQPRPPPPPQIQQPHHPQPPPQQQQPPPNQYRFHNQILPPNHGQPHRPPQQPQPPPPPPPQHAQAPPPPPLHNTPVTSAPASQPSHLPPTTAPAPTQPNASVPAPVPTPAQTPVQKPGGMDPAFLARANKAIDNFEAVLIEDYEDKDYIRNVLRSARDRVLHNAKESSFPGGETKDETVIIDALRGIIGSLGQDH</sequence>
<dbReference type="Proteomes" id="UP000243015">
    <property type="component" value="Unassembled WGS sequence"/>
</dbReference>
<feature type="compositionally biased region" description="Pro residues" evidence="4">
    <location>
        <begin position="1190"/>
        <end position="1200"/>
    </location>
</feature>
<dbReference type="GO" id="GO:0003700">
    <property type="term" value="F:DNA-binding transcription factor activity"/>
    <property type="evidence" value="ECO:0007669"/>
    <property type="project" value="InterPro"/>
</dbReference>
<feature type="region of interest" description="Disordered" evidence="4">
    <location>
        <begin position="1"/>
        <end position="159"/>
    </location>
</feature>
<reference evidence="7 8" key="1">
    <citation type="submission" date="2016-05" db="EMBL/GenBank/DDBJ databases">
        <title>Genome sequencing of Trichophyton rubrum CMCC(F)T1i isolated from hair.</title>
        <authorList>
            <person name="Zhan P."/>
            <person name="Tao Y."/>
            <person name="Liu W."/>
        </authorList>
    </citation>
    <scope>NUCLEOTIDE SEQUENCE [LARGE SCALE GENOMIC DNA]</scope>
    <source>
        <strain evidence="8">CMCC(F)T1i</strain>
    </source>
</reference>
<dbReference type="PANTHER" id="PTHR21712">
    <property type="entry name" value="PRE-RRNA-PROCESSING PROTEIN FHL1"/>
    <property type="match status" value="1"/>
</dbReference>
<evidence type="ECO:0000313" key="8">
    <source>
        <dbReference type="Proteomes" id="UP000243015"/>
    </source>
</evidence>
<feature type="compositionally biased region" description="Pro residues" evidence="4">
    <location>
        <begin position="1150"/>
        <end position="1176"/>
    </location>
</feature>
<feature type="compositionally biased region" description="Low complexity" evidence="4">
    <location>
        <begin position="191"/>
        <end position="222"/>
    </location>
</feature>
<feature type="compositionally biased region" description="Low complexity" evidence="4">
    <location>
        <begin position="720"/>
        <end position="739"/>
    </location>
</feature>
<feature type="compositionally biased region" description="Polar residues" evidence="4">
    <location>
        <begin position="409"/>
        <end position="418"/>
    </location>
</feature>
<dbReference type="GO" id="GO:0043565">
    <property type="term" value="F:sequence-specific DNA binding"/>
    <property type="evidence" value="ECO:0007669"/>
    <property type="project" value="InterPro"/>
</dbReference>
<feature type="compositionally biased region" description="Basic and acidic residues" evidence="4">
    <location>
        <begin position="33"/>
        <end position="46"/>
    </location>
</feature>
<feature type="compositionally biased region" description="Basic and acidic residues" evidence="4">
    <location>
        <begin position="642"/>
        <end position="662"/>
    </location>
</feature>
<dbReference type="PROSITE" id="PS50006">
    <property type="entry name" value="FHA_DOMAIN"/>
    <property type="match status" value="1"/>
</dbReference>